<dbReference type="eggNOG" id="KOG1368">
    <property type="taxonomic scope" value="Eukaryota"/>
</dbReference>
<accession>A0A058Z6I0</accession>
<reference evidence="5" key="1">
    <citation type="submission" date="2013-04" db="EMBL/GenBank/DDBJ databases">
        <title>The Genome Sequence of Fonticula alba ATCC 38817.</title>
        <authorList>
            <consortium name="The Broad Institute Genomics Platform"/>
            <person name="Russ C."/>
            <person name="Cuomo C."/>
            <person name="Burger G."/>
            <person name="Gray M.W."/>
            <person name="Holland P.W.H."/>
            <person name="King N."/>
            <person name="Lang F.B.F."/>
            <person name="Roger A.J."/>
            <person name="Ruiz-Trillo I."/>
            <person name="Brown M."/>
            <person name="Walker B."/>
            <person name="Young S."/>
            <person name="Zeng Q."/>
            <person name="Gargeya S."/>
            <person name="Fitzgerald M."/>
            <person name="Haas B."/>
            <person name="Abouelleil A."/>
            <person name="Allen A.W."/>
            <person name="Alvarado L."/>
            <person name="Arachchi H.M."/>
            <person name="Berlin A.M."/>
            <person name="Chapman S.B."/>
            <person name="Gainer-Dewar J."/>
            <person name="Goldberg J."/>
            <person name="Griggs A."/>
            <person name="Gujja S."/>
            <person name="Hansen M."/>
            <person name="Howarth C."/>
            <person name="Imamovic A."/>
            <person name="Ireland A."/>
            <person name="Larimer J."/>
            <person name="McCowan C."/>
            <person name="Murphy C."/>
            <person name="Pearson M."/>
            <person name="Poon T.W."/>
            <person name="Priest M."/>
            <person name="Roberts A."/>
            <person name="Saif S."/>
            <person name="Shea T."/>
            <person name="Sisk P."/>
            <person name="Sykes S."/>
            <person name="Wortman J."/>
            <person name="Nusbaum C."/>
            <person name="Birren B."/>
        </authorList>
    </citation>
    <scope>NUCLEOTIDE SEQUENCE [LARGE SCALE GENOMIC DNA]</scope>
    <source>
        <strain evidence="5">ATCC 38817</strain>
    </source>
</reference>
<evidence type="ECO:0000259" key="4">
    <source>
        <dbReference type="Pfam" id="PF01212"/>
    </source>
</evidence>
<dbReference type="Gene3D" id="3.40.640.10">
    <property type="entry name" value="Type I PLP-dependent aspartate aminotransferase-like (Major domain)"/>
    <property type="match status" value="1"/>
</dbReference>
<feature type="domain" description="Aromatic amino acid beta-eliminating lyase/threonine aldolase" evidence="4">
    <location>
        <begin position="268"/>
        <end position="415"/>
    </location>
</feature>
<dbReference type="InterPro" id="IPR015422">
    <property type="entry name" value="PyrdxlP-dep_Trfase_small"/>
</dbReference>
<feature type="domain" description="Aromatic amino acid beta-eliminating lyase/threonine aldolase" evidence="4">
    <location>
        <begin position="107"/>
        <end position="230"/>
    </location>
</feature>
<dbReference type="SUPFAM" id="SSF53383">
    <property type="entry name" value="PLP-dependent transferases"/>
    <property type="match status" value="1"/>
</dbReference>
<comment type="similarity">
    <text evidence="2">Belongs to the threonine aldolase family.</text>
</comment>
<dbReference type="STRING" id="691883.A0A058Z6I0"/>
<evidence type="ECO:0000256" key="3">
    <source>
        <dbReference type="ARBA" id="ARBA00022898"/>
    </source>
</evidence>
<dbReference type="InterPro" id="IPR001597">
    <property type="entry name" value="ArAA_b-elim_lyase/Thr_aldolase"/>
</dbReference>
<dbReference type="OMA" id="MRQTGFM"/>
<name>A0A058Z6I0_FONAL</name>
<dbReference type="AlphaFoldDB" id="A0A058Z6I0"/>
<dbReference type="PANTHER" id="PTHR48097">
    <property type="entry name" value="L-THREONINE ALDOLASE-RELATED"/>
    <property type="match status" value="1"/>
</dbReference>
<sequence length="508" mass="52203">MWDLGGEACPGARPARTSCSCASLAPPPPIFPPIMTSLNTEAALNQLMAHIEHNPLHRAPSLDAEQLDEATTAAEGAVFAALQALPPSHLSLFAAAAAGNAGPTVVDLRSDTVTQPTLAMLDAMTIAHVGDDIWGDDPTTRLLEETAARVLGKEAALLMPSGTMGNLVAAMAWCPTRGAEILAGAESHLVVYEQGGTAQVAGIHTRTVPNLPDGTLCLDTVEAYLRPRGSALGTGDTSVYGSGPTGPRGGDDWQPARFPVPPGAFDQADPHYPVTGLISLENTHNRCGGRVVPIDHAEALGRLAGPVPIHMDGARVFNSAVALGRPVADLTAGVSSVQVCLSKGLSAPVGSILAGPAEMIARSRRMRKVLGGGLRQSGVIAAAGLVALGAMVPRLAVDHLNARRLAAGIQEIGAAAGPAGTLEVSCDPATVDTNIVLFQVRPGQAGTGATSAPGGLSPADQLVARLRPHGIWVGSFGPNQVRAVTHRHITEDQIDRTLLALKQELAQG</sequence>
<evidence type="ECO:0000256" key="1">
    <source>
        <dbReference type="ARBA" id="ARBA00001933"/>
    </source>
</evidence>
<dbReference type="GO" id="GO:0006545">
    <property type="term" value="P:glycine biosynthetic process"/>
    <property type="evidence" value="ECO:0007669"/>
    <property type="project" value="TreeGrafter"/>
</dbReference>
<dbReference type="PANTHER" id="PTHR48097:SF9">
    <property type="entry name" value="L-THREONINE ALDOLASE"/>
    <property type="match status" value="1"/>
</dbReference>
<proteinExistence type="inferred from homology"/>
<dbReference type="GO" id="GO:0008732">
    <property type="term" value="F:L-allo-threonine aldolase activity"/>
    <property type="evidence" value="ECO:0007669"/>
    <property type="project" value="TreeGrafter"/>
</dbReference>
<dbReference type="EMBL" id="KB932205">
    <property type="protein sequence ID" value="KCV69889.1"/>
    <property type="molecule type" value="Genomic_DNA"/>
</dbReference>
<evidence type="ECO:0000313" key="6">
    <source>
        <dbReference type="Proteomes" id="UP000030693"/>
    </source>
</evidence>
<dbReference type="OrthoDB" id="10261951at2759"/>
<gene>
    <name evidence="5" type="ORF">H696_03356</name>
</gene>
<dbReference type="GO" id="GO:0005829">
    <property type="term" value="C:cytosol"/>
    <property type="evidence" value="ECO:0007669"/>
    <property type="project" value="TreeGrafter"/>
</dbReference>
<evidence type="ECO:0000256" key="2">
    <source>
        <dbReference type="ARBA" id="ARBA00006966"/>
    </source>
</evidence>
<dbReference type="InterPro" id="IPR015421">
    <property type="entry name" value="PyrdxlP-dep_Trfase_major"/>
</dbReference>
<keyword evidence="3" id="KW-0663">Pyridoxal phosphate</keyword>
<dbReference type="InterPro" id="IPR015424">
    <property type="entry name" value="PyrdxlP-dep_Trfase"/>
</dbReference>
<dbReference type="RefSeq" id="XP_009495495.1">
    <property type="nucleotide sequence ID" value="XM_009497220.1"/>
</dbReference>
<protein>
    <recommendedName>
        <fullName evidence="4">Aromatic amino acid beta-eliminating lyase/threonine aldolase domain-containing protein</fullName>
    </recommendedName>
</protein>
<dbReference type="Proteomes" id="UP000030693">
    <property type="component" value="Unassembled WGS sequence"/>
</dbReference>
<evidence type="ECO:0000313" key="5">
    <source>
        <dbReference type="EMBL" id="KCV69889.1"/>
    </source>
</evidence>
<dbReference type="GO" id="GO:0006567">
    <property type="term" value="P:L-threonine catabolic process"/>
    <property type="evidence" value="ECO:0007669"/>
    <property type="project" value="TreeGrafter"/>
</dbReference>
<dbReference type="GeneID" id="20528081"/>
<dbReference type="Pfam" id="PF01212">
    <property type="entry name" value="Beta_elim_lyase"/>
    <property type="match status" value="2"/>
</dbReference>
<dbReference type="Gene3D" id="3.90.1150.10">
    <property type="entry name" value="Aspartate Aminotransferase, domain 1"/>
    <property type="match status" value="1"/>
</dbReference>
<comment type="cofactor">
    <cofactor evidence="1">
        <name>pyridoxal 5'-phosphate</name>
        <dbReference type="ChEBI" id="CHEBI:597326"/>
    </cofactor>
</comment>
<organism evidence="5">
    <name type="scientific">Fonticula alba</name>
    <name type="common">Slime mold</name>
    <dbReference type="NCBI Taxonomy" id="691883"/>
    <lineage>
        <taxon>Eukaryota</taxon>
        <taxon>Rotosphaerida</taxon>
        <taxon>Fonticulaceae</taxon>
        <taxon>Fonticula</taxon>
    </lineage>
</organism>
<keyword evidence="6" id="KW-1185">Reference proteome</keyword>